<evidence type="ECO:0000313" key="6">
    <source>
        <dbReference type="Proteomes" id="UP000316562"/>
    </source>
</evidence>
<protein>
    <recommendedName>
        <fullName evidence="4">Glycoside hydrolase family 57 N-terminal domain-containing protein</fullName>
    </recommendedName>
</protein>
<dbReference type="Proteomes" id="UP000316562">
    <property type="component" value="Unassembled WGS sequence"/>
</dbReference>
<dbReference type="PANTHER" id="PTHR36306:SF1">
    <property type="entry name" value="ALPHA-AMYLASE-RELATED"/>
    <property type="match status" value="1"/>
</dbReference>
<dbReference type="CDD" id="cd10796">
    <property type="entry name" value="GH57N_APU"/>
    <property type="match status" value="1"/>
</dbReference>
<comment type="caution">
    <text evidence="5">The sequence shown here is derived from an EMBL/GenBank/DDBJ whole genome shotgun (WGS) entry which is preliminary data.</text>
</comment>
<dbReference type="PANTHER" id="PTHR36306">
    <property type="entry name" value="ALPHA-AMYLASE-RELATED-RELATED"/>
    <property type="match status" value="1"/>
</dbReference>
<dbReference type="GO" id="GO:0005975">
    <property type="term" value="P:carbohydrate metabolic process"/>
    <property type="evidence" value="ECO:0007669"/>
    <property type="project" value="InterPro"/>
</dbReference>
<comment type="similarity">
    <text evidence="1 3">Belongs to the glycosyl hydrolase 57 family.</text>
</comment>
<evidence type="ECO:0000256" key="3">
    <source>
        <dbReference type="RuleBase" id="RU361196"/>
    </source>
</evidence>
<reference evidence="5 6" key="1">
    <citation type="journal article" date="2019" name="ISME J.">
        <title>Insights into ecological role of a new deltaproteobacterial order Candidatus Acidulodesulfobacterales by metagenomics and metatranscriptomics.</title>
        <authorList>
            <person name="Tan S."/>
            <person name="Liu J."/>
            <person name="Fang Y."/>
            <person name="Hedlund B.P."/>
            <person name="Lian Z.H."/>
            <person name="Huang L.Y."/>
            <person name="Li J.T."/>
            <person name="Huang L.N."/>
            <person name="Li W.J."/>
            <person name="Jiang H.C."/>
            <person name="Dong H.L."/>
            <person name="Shu W.S."/>
        </authorList>
    </citation>
    <scope>NUCLEOTIDE SEQUENCE [LARGE SCALE GENOMIC DNA]</scope>
    <source>
        <strain evidence="5">AP2</strain>
    </source>
</reference>
<evidence type="ECO:0000259" key="4">
    <source>
        <dbReference type="Pfam" id="PF03065"/>
    </source>
</evidence>
<name>A0A519BFW2_ACIG2</name>
<dbReference type="InterPro" id="IPR052046">
    <property type="entry name" value="GH57_Enzymes"/>
</dbReference>
<dbReference type="InterPro" id="IPR004300">
    <property type="entry name" value="Glyco_hydro_57_N"/>
</dbReference>
<keyword evidence="2 3" id="KW-0119">Carbohydrate metabolism</keyword>
<dbReference type="Gene3D" id="3.20.110.10">
    <property type="entry name" value="Glycoside hydrolase 38, N terminal domain"/>
    <property type="match status" value="1"/>
</dbReference>
<dbReference type="AlphaFoldDB" id="A0A519BFW2"/>
<gene>
    <name evidence="5" type="ORF">EVJ46_08160</name>
</gene>
<feature type="domain" description="Glycoside hydrolase family 57 N-terminal" evidence="4">
    <location>
        <begin position="8"/>
        <end position="439"/>
    </location>
</feature>
<evidence type="ECO:0000256" key="2">
    <source>
        <dbReference type="ARBA" id="ARBA00023277"/>
    </source>
</evidence>
<dbReference type="InterPro" id="IPR011330">
    <property type="entry name" value="Glyco_hydro/deAcase_b/a-brl"/>
</dbReference>
<dbReference type="SUPFAM" id="SSF88713">
    <property type="entry name" value="Glycoside hydrolase/deacetylase"/>
    <property type="match status" value="1"/>
</dbReference>
<accession>A0A519BFW2</accession>
<evidence type="ECO:0000256" key="1">
    <source>
        <dbReference type="ARBA" id="ARBA00006821"/>
    </source>
</evidence>
<proteinExistence type="inferred from homology"/>
<organism evidence="5 6">
    <name type="scientific">Acididesulfobacter guangdongensis</name>
    <dbReference type="NCBI Taxonomy" id="2597225"/>
    <lineage>
        <taxon>Bacteria</taxon>
        <taxon>Deltaproteobacteria</taxon>
        <taxon>Candidatus Acidulodesulfobacterales</taxon>
        <taxon>Candidatus Acididesulfobacter</taxon>
    </lineage>
</organism>
<sequence>MDYPLNVAFIWHFHQPYYKDNYTSEYLMPWTRLHGTKDYLYMAQLIKNFPDIKCTFNYSPSLLTQLKDYSDNYENASLDIFLKISKTKITELSAEDKIFIINKFFSACKSSDNFIKKSKHFYELSLLLFSNHNSDLVQNADKINLFSEQDYIDIIVLFNLLWIDPLSISNDKFLNGLKTKDYNFTEEEKEKLINIKIPEILKKFIPAIQELINNRQIEVSGSPFYHPILPLLCDTNVANFSNPKVSLPKNAFRHPEDAEIQIKKSIEYFNNELNYSLKGMWPSEGSVSENAVNIMIDNKLKWIATDEDILANSIGINLSNIQNRKFLYKPYIIKRNGGFLYIFFRDRSISDLIGFRYANYEPKNAASELINYIKNIHVTIQDINKKGYGIVPIILDGENAWEYYPNNALDFFNYLYDGLSKEKSIKTVTISEYLESIENNNNYGAKDLEDIKWNSVNDYDFNKLYNIPVIYPGSWINHNFNIWIGDDEDNKSWDLLSKTRDWLVNLKNTAIKETDLKKAWEQIYIAEGSDYNWWYGDDRTSGIDDEYDALYRTHLSNIYRILDKPIPDEYFIPIFKGKQEVKPGIKMVCFINPTINGYIDNYFEWLGSAVYFPAITSGKAMAHSNRYIRSIRYGFNKSDMFFRIDFFKKHIENLKDKEFIINFLKPNNFKIINEFKSGNNHIDVNSADLNNLNKNNINTDDHAYNSTGKNNIIGGSADNDNGSGNAKNSVVISVNSYMIDNFGNKHGIQGSFADVLELSVPLSYLNINIGENIQFYANLSFQNNSLYEIERIPVAGYFDESIPDKNYEIINWIV</sequence>
<dbReference type="InterPro" id="IPR027291">
    <property type="entry name" value="Glyco_hydro_38_N_sf"/>
</dbReference>
<dbReference type="EMBL" id="SGBC01000003">
    <property type="protein sequence ID" value="RZD16150.1"/>
    <property type="molecule type" value="Genomic_DNA"/>
</dbReference>
<dbReference type="GO" id="GO:0003824">
    <property type="term" value="F:catalytic activity"/>
    <property type="evidence" value="ECO:0007669"/>
    <property type="project" value="InterPro"/>
</dbReference>
<dbReference type="Pfam" id="PF03065">
    <property type="entry name" value="Glyco_hydro_57"/>
    <property type="match status" value="1"/>
</dbReference>
<evidence type="ECO:0000313" key="5">
    <source>
        <dbReference type="EMBL" id="RZD16150.1"/>
    </source>
</evidence>